<dbReference type="EMBL" id="SJST01000003">
    <property type="protein sequence ID" value="TCD14318.1"/>
    <property type="molecule type" value="Genomic_DNA"/>
</dbReference>
<evidence type="ECO:0000256" key="6">
    <source>
        <dbReference type="SAM" id="Phobius"/>
    </source>
</evidence>
<keyword evidence="3 6" id="KW-1133">Transmembrane helix</keyword>
<evidence type="ECO:0000256" key="5">
    <source>
        <dbReference type="PIRSR" id="PIRSR604254-1"/>
    </source>
</evidence>
<feature type="binding site" evidence="5">
    <location>
        <position position="65"/>
    </location>
    <ligand>
        <name>Zn(2+)</name>
        <dbReference type="ChEBI" id="CHEBI:29105"/>
    </ligand>
</feature>
<keyword evidence="8" id="KW-1185">Reference proteome</keyword>
<name>A0A4R0PD24_9HYPH</name>
<reference evidence="7 8" key="1">
    <citation type="journal article" date="2015" name="Antonie Van Leeuwenhoek">
        <title>Oricola cellulosilytica gen. nov., sp. nov., a cellulose-degrading bacterium of the family Phyllobacteriaceae isolated from surface seashore water, and emended descriptions of Mesorhizobium loti and Phyllobacterium myrsinacearum.</title>
        <authorList>
            <person name="Hameed A."/>
            <person name="Shahina M."/>
            <person name="Lai W.A."/>
            <person name="Lin S.Y."/>
            <person name="Young L.S."/>
            <person name="Liu Y.C."/>
            <person name="Hsu Y.H."/>
            <person name="Young C.C."/>
        </authorList>
    </citation>
    <scope>NUCLEOTIDE SEQUENCE [LARGE SCALE GENOMIC DNA]</scope>
    <source>
        <strain evidence="7 8">KCTC 52183</strain>
    </source>
</reference>
<evidence type="ECO:0000256" key="3">
    <source>
        <dbReference type="ARBA" id="ARBA00022989"/>
    </source>
</evidence>
<evidence type="ECO:0000256" key="4">
    <source>
        <dbReference type="ARBA" id="ARBA00023136"/>
    </source>
</evidence>
<feature type="transmembrane region" description="Helical" evidence="6">
    <location>
        <begin position="157"/>
        <end position="176"/>
    </location>
</feature>
<evidence type="ECO:0000313" key="8">
    <source>
        <dbReference type="Proteomes" id="UP000291301"/>
    </source>
</evidence>
<dbReference type="Proteomes" id="UP000291301">
    <property type="component" value="Unassembled WGS sequence"/>
</dbReference>
<evidence type="ECO:0000313" key="7">
    <source>
        <dbReference type="EMBL" id="TCD14318.1"/>
    </source>
</evidence>
<keyword evidence="5" id="KW-0479">Metal-binding</keyword>
<dbReference type="Pfam" id="PF03006">
    <property type="entry name" value="HlyIII"/>
    <property type="match status" value="1"/>
</dbReference>
<evidence type="ECO:0000256" key="2">
    <source>
        <dbReference type="ARBA" id="ARBA00022692"/>
    </source>
</evidence>
<feature type="transmembrane region" description="Helical" evidence="6">
    <location>
        <begin position="47"/>
        <end position="67"/>
    </location>
</feature>
<dbReference type="GO" id="GO:0016020">
    <property type="term" value="C:membrane"/>
    <property type="evidence" value="ECO:0007669"/>
    <property type="project" value="UniProtKB-SubCell"/>
</dbReference>
<comment type="subcellular location">
    <subcellularLocation>
        <location evidence="1">Membrane</location>
        <topology evidence="1">Multi-pass membrane protein</topology>
    </subcellularLocation>
</comment>
<feature type="transmembrane region" description="Helical" evidence="6">
    <location>
        <begin position="102"/>
        <end position="120"/>
    </location>
</feature>
<comment type="caution">
    <text evidence="7">The sequence shown here is derived from an EMBL/GenBank/DDBJ whole genome shotgun (WGS) entry which is preliminary data.</text>
</comment>
<dbReference type="PANTHER" id="PTHR20855">
    <property type="entry name" value="ADIPOR/PROGESTIN RECEPTOR-RELATED"/>
    <property type="match status" value="1"/>
</dbReference>
<keyword evidence="2 6" id="KW-0812">Transmembrane</keyword>
<evidence type="ECO:0000256" key="1">
    <source>
        <dbReference type="ARBA" id="ARBA00004141"/>
    </source>
</evidence>
<keyword evidence="4 6" id="KW-0472">Membrane</keyword>
<dbReference type="AlphaFoldDB" id="A0A4R0PD24"/>
<feature type="transmembrane region" description="Helical" evidence="6">
    <location>
        <begin position="15"/>
        <end position="35"/>
    </location>
</feature>
<feature type="transmembrane region" description="Helical" evidence="6">
    <location>
        <begin position="132"/>
        <end position="151"/>
    </location>
</feature>
<keyword evidence="5" id="KW-0862">Zinc</keyword>
<dbReference type="InterPro" id="IPR004254">
    <property type="entry name" value="AdipoR/HlyIII-related"/>
</dbReference>
<dbReference type="RefSeq" id="WP_131568230.1">
    <property type="nucleotide sequence ID" value="NZ_JAINFK010000002.1"/>
</dbReference>
<protein>
    <submittedName>
        <fullName evidence="7">Hemolysin III</fullName>
    </submittedName>
</protein>
<gene>
    <name evidence="7" type="ORF">E0D97_09585</name>
</gene>
<organism evidence="7 8">
    <name type="scientific">Oricola cellulosilytica</name>
    <dbReference type="NCBI Taxonomy" id="1429082"/>
    <lineage>
        <taxon>Bacteria</taxon>
        <taxon>Pseudomonadati</taxon>
        <taxon>Pseudomonadota</taxon>
        <taxon>Alphaproteobacteria</taxon>
        <taxon>Hyphomicrobiales</taxon>
        <taxon>Ahrensiaceae</taxon>
        <taxon>Oricola</taxon>
    </lineage>
</organism>
<dbReference type="OrthoDB" id="9813689at2"/>
<feature type="binding site" evidence="5">
    <location>
        <position position="190"/>
    </location>
    <ligand>
        <name>Zn(2+)</name>
        <dbReference type="ChEBI" id="CHEBI:29105"/>
    </ligand>
</feature>
<dbReference type="PANTHER" id="PTHR20855:SF3">
    <property type="entry name" value="LD03007P"/>
    <property type="match status" value="1"/>
</dbReference>
<proteinExistence type="predicted"/>
<feature type="transmembrane region" description="Helical" evidence="6">
    <location>
        <begin position="188"/>
        <end position="212"/>
    </location>
</feature>
<sequence length="213" mass="22918">MYPNYTRAEKIADGIIHAIGITASVSGVVVLLAIAIPTLDASSSSALAIYGLTVVTLFTVSAAYHMIGSEGWKPWLRRCDQAAIFFKIAGTYTPLVLLLGNMFAYSVLAFVWVAALVGAIAKLSFWSQFEKFSTILFLALGWASVTLAWPIFDTLPLAVSVLILSGGVLYSVGVIFHQWDSLKFQNAIWHGFVLAASTCHFGAVVYGTFALAV</sequence>
<accession>A0A4R0PD24</accession>
<dbReference type="GO" id="GO:0046872">
    <property type="term" value="F:metal ion binding"/>
    <property type="evidence" value="ECO:0007669"/>
    <property type="project" value="UniProtKB-KW"/>
</dbReference>